<proteinExistence type="predicted"/>
<reference evidence="1 2" key="1">
    <citation type="submission" date="2022-06" db="EMBL/GenBank/DDBJ databases">
        <title>Genomic Encyclopedia of Archaeal and Bacterial Type Strains, Phase II (KMG-II): from individual species to whole genera.</title>
        <authorList>
            <person name="Goeker M."/>
        </authorList>
    </citation>
    <scope>NUCLEOTIDE SEQUENCE [LARGE SCALE GENOMIC DNA]</scope>
    <source>
        <strain evidence="1 2">DSM 44255</strain>
    </source>
</reference>
<evidence type="ECO:0000313" key="2">
    <source>
        <dbReference type="Proteomes" id="UP001205185"/>
    </source>
</evidence>
<gene>
    <name evidence="1" type="ORF">LV75_001711</name>
</gene>
<dbReference type="RefSeq" id="WP_253886231.1">
    <property type="nucleotide sequence ID" value="NZ_BAAAVB010000004.1"/>
</dbReference>
<name>A0ABT1I9I8_9PSEU</name>
<organism evidence="1 2">
    <name type="scientific">Actinokineospora diospyrosa</name>
    <dbReference type="NCBI Taxonomy" id="103728"/>
    <lineage>
        <taxon>Bacteria</taxon>
        <taxon>Bacillati</taxon>
        <taxon>Actinomycetota</taxon>
        <taxon>Actinomycetes</taxon>
        <taxon>Pseudonocardiales</taxon>
        <taxon>Pseudonocardiaceae</taxon>
        <taxon>Actinokineospora</taxon>
    </lineage>
</organism>
<protein>
    <submittedName>
        <fullName evidence="1">Uncharacterized protein</fullName>
    </submittedName>
</protein>
<dbReference type="Proteomes" id="UP001205185">
    <property type="component" value="Unassembled WGS sequence"/>
</dbReference>
<sequence>MIRVELPQELADDLVAEELAIRPGPRGSIAQILIVGATSTATAISLLQAPDTFVKLAGLIKKRFGKQQGVTLTVKGNRGSVSLDVTNETDVETLAKLIKEGLVGDLD</sequence>
<accession>A0ABT1I9I8</accession>
<dbReference type="EMBL" id="JAMTCO010000004">
    <property type="protein sequence ID" value="MCP2269223.1"/>
    <property type="molecule type" value="Genomic_DNA"/>
</dbReference>
<keyword evidence="2" id="KW-1185">Reference proteome</keyword>
<comment type="caution">
    <text evidence="1">The sequence shown here is derived from an EMBL/GenBank/DDBJ whole genome shotgun (WGS) entry which is preliminary data.</text>
</comment>
<evidence type="ECO:0000313" key="1">
    <source>
        <dbReference type="EMBL" id="MCP2269223.1"/>
    </source>
</evidence>